<feature type="transmembrane region" description="Helical" evidence="12">
    <location>
        <begin position="288"/>
        <end position="307"/>
    </location>
</feature>
<protein>
    <recommendedName>
        <fullName evidence="13">Peptidase M50 domain-containing protein</fullName>
    </recommendedName>
</protein>
<dbReference type="EMBL" id="OU015584">
    <property type="protein sequence ID" value="CAG5076833.1"/>
    <property type="molecule type" value="Genomic_DNA"/>
</dbReference>
<keyword evidence="10" id="KW-0482">Metalloprotease</keyword>
<evidence type="ECO:0000256" key="5">
    <source>
        <dbReference type="ARBA" id="ARBA00022692"/>
    </source>
</evidence>
<feature type="transmembrane region" description="Helical" evidence="12">
    <location>
        <begin position="68"/>
        <end position="86"/>
    </location>
</feature>
<feature type="transmembrane region" description="Helical" evidence="12">
    <location>
        <begin position="128"/>
        <end position="146"/>
    </location>
</feature>
<dbReference type="GO" id="GO:0006508">
    <property type="term" value="P:proteolysis"/>
    <property type="evidence" value="ECO:0007669"/>
    <property type="project" value="UniProtKB-KW"/>
</dbReference>
<evidence type="ECO:0000256" key="3">
    <source>
        <dbReference type="ARBA" id="ARBA00007931"/>
    </source>
</evidence>
<keyword evidence="6" id="KW-0479">Metal-binding</keyword>
<keyword evidence="9 12" id="KW-1133">Transmembrane helix</keyword>
<evidence type="ECO:0000256" key="4">
    <source>
        <dbReference type="ARBA" id="ARBA00022670"/>
    </source>
</evidence>
<comment type="subcellular location">
    <subcellularLocation>
        <location evidence="2">Membrane</location>
        <topology evidence="2">Multi-pass membrane protein</topology>
    </subcellularLocation>
</comment>
<evidence type="ECO:0000256" key="7">
    <source>
        <dbReference type="ARBA" id="ARBA00022801"/>
    </source>
</evidence>
<evidence type="ECO:0000313" key="14">
    <source>
        <dbReference type="EMBL" id="CAG5076833.1"/>
    </source>
</evidence>
<keyword evidence="7" id="KW-0378">Hydrolase</keyword>
<sequence length="314" mass="35689">METEEYTYFPPKPEIKDKNTSSILKTIGSLALFVGLFALLGISLNLIFLVVLVLFLHEMGHLIAMKSYGYQDVGMFFIPFLGAVVTGRKEEMSQFQRLIIVLAGPIPGILIGAGFLLGYHFGDLHQMFLIYGLVFVALNVLNLIPVDPLDGGKLFELLFFSFSDFAKVLFNGISSAVMILIGFLYQSYVIMIFGGFMLFRIQSHVKLMRLRKRLNHLEIPLNVSYAKLSDKDYWRLRKEYLQIANLDRLISPDSKDYDEKEEVVAPAIRNILRAPVDNDVNMLGKLSFVFIWAAAIVLSLYSIWINLNDLKELL</sequence>
<feature type="transmembrane region" description="Helical" evidence="12">
    <location>
        <begin position="30"/>
        <end position="56"/>
    </location>
</feature>
<dbReference type="PANTHER" id="PTHR39188">
    <property type="entry name" value="MEMBRANE-ASSOCIATED ZINC METALLOPROTEASE M50B"/>
    <property type="match status" value="1"/>
</dbReference>
<evidence type="ECO:0000256" key="2">
    <source>
        <dbReference type="ARBA" id="ARBA00004141"/>
    </source>
</evidence>
<accession>A0A916N9B7</accession>
<gene>
    <name evidence="14" type="ORF">CRYO30217_00215</name>
</gene>
<keyword evidence="15" id="KW-1185">Reference proteome</keyword>
<keyword evidence="11 12" id="KW-0472">Membrane</keyword>
<dbReference type="GO" id="GO:0016020">
    <property type="term" value="C:membrane"/>
    <property type="evidence" value="ECO:0007669"/>
    <property type="project" value="UniProtKB-SubCell"/>
</dbReference>
<evidence type="ECO:0000259" key="13">
    <source>
        <dbReference type="Pfam" id="PF02163"/>
    </source>
</evidence>
<reference evidence="14" key="1">
    <citation type="submission" date="2021-04" db="EMBL/GenBank/DDBJ databases">
        <authorList>
            <person name="Rodrigo-Torres L."/>
            <person name="Arahal R. D."/>
            <person name="Lucena T."/>
        </authorList>
    </citation>
    <scope>NUCLEOTIDE SEQUENCE</scope>
    <source>
        <strain evidence="14">AS29M-1</strain>
    </source>
</reference>
<dbReference type="AlphaFoldDB" id="A0A916N9B7"/>
<comment type="cofactor">
    <cofactor evidence="1">
        <name>Zn(2+)</name>
        <dbReference type="ChEBI" id="CHEBI:29105"/>
    </cofactor>
</comment>
<comment type="similarity">
    <text evidence="3">Belongs to the peptidase M50B family.</text>
</comment>
<proteinExistence type="inferred from homology"/>
<evidence type="ECO:0000256" key="11">
    <source>
        <dbReference type="ARBA" id="ARBA00023136"/>
    </source>
</evidence>
<evidence type="ECO:0000256" key="12">
    <source>
        <dbReference type="SAM" id="Phobius"/>
    </source>
</evidence>
<evidence type="ECO:0000256" key="10">
    <source>
        <dbReference type="ARBA" id="ARBA00023049"/>
    </source>
</evidence>
<evidence type="ECO:0000313" key="15">
    <source>
        <dbReference type="Proteomes" id="UP000683507"/>
    </source>
</evidence>
<keyword evidence="4" id="KW-0645">Protease</keyword>
<dbReference type="RefSeq" id="WP_258540456.1">
    <property type="nucleotide sequence ID" value="NZ_OU015584.1"/>
</dbReference>
<feature type="transmembrane region" description="Helical" evidence="12">
    <location>
        <begin position="98"/>
        <end position="122"/>
    </location>
</feature>
<dbReference type="Pfam" id="PF02163">
    <property type="entry name" value="Peptidase_M50"/>
    <property type="match status" value="1"/>
</dbReference>
<keyword evidence="8" id="KW-0862">Zinc</keyword>
<organism evidence="14 15">
    <name type="scientific">Parvicella tangerina</name>
    <dbReference type="NCBI Taxonomy" id="2829795"/>
    <lineage>
        <taxon>Bacteria</taxon>
        <taxon>Pseudomonadati</taxon>
        <taxon>Bacteroidota</taxon>
        <taxon>Flavobacteriia</taxon>
        <taxon>Flavobacteriales</taxon>
        <taxon>Parvicellaceae</taxon>
        <taxon>Parvicella</taxon>
    </lineage>
</organism>
<evidence type="ECO:0000256" key="8">
    <source>
        <dbReference type="ARBA" id="ARBA00022833"/>
    </source>
</evidence>
<dbReference type="KEGG" id="ptan:CRYO30217_00215"/>
<dbReference type="GO" id="GO:0046872">
    <property type="term" value="F:metal ion binding"/>
    <property type="evidence" value="ECO:0007669"/>
    <property type="project" value="UniProtKB-KW"/>
</dbReference>
<evidence type="ECO:0000256" key="9">
    <source>
        <dbReference type="ARBA" id="ARBA00022989"/>
    </source>
</evidence>
<name>A0A916N9B7_9FLAO</name>
<dbReference type="Proteomes" id="UP000683507">
    <property type="component" value="Chromosome"/>
</dbReference>
<evidence type="ECO:0000256" key="1">
    <source>
        <dbReference type="ARBA" id="ARBA00001947"/>
    </source>
</evidence>
<dbReference type="GO" id="GO:0008237">
    <property type="term" value="F:metallopeptidase activity"/>
    <property type="evidence" value="ECO:0007669"/>
    <property type="project" value="UniProtKB-KW"/>
</dbReference>
<feature type="transmembrane region" description="Helical" evidence="12">
    <location>
        <begin position="176"/>
        <end position="199"/>
    </location>
</feature>
<keyword evidence="5 12" id="KW-0812">Transmembrane</keyword>
<evidence type="ECO:0000256" key="6">
    <source>
        <dbReference type="ARBA" id="ARBA00022723"/>
    </source>
</evidence>
<dbReference type="PANTHER" id="PTHR39188:SF3">
    <property type="entry name" value="STAGE IV SPORULATION PROTEIN FB"/>
    <property type="match status" value="1"/>
</dbReference>
<feature type="domain" description="Peptidase M50" evidence="13">
    <location>
        <begin position="47"/>
        <end position="117"/>
    </location>
</feature>
<dbReference type="InterPro" id="IPR008915">
    <property type="entry name" value="Peptidase_M50"/>
</dbReference>